<dbReference type="KEGG" id="mtun:MTUNDRAET4_0302.1"/>
<dbReference type="EMBL" id="LR536451">
    <property type="protein sequence ID" value="VFU16677.1"/>
    <property type="molecule type" value="Genomic_DNA"/>
</dbReference>
<evidence type="ECO:0000313" key="1">
    <source>
        <dbReference type="EMBL" id="VFU16677.1"/>
    </source>
</evidence>
<keyword evidence="1" id="KW-0614">Plasmid</keyword>
<evidence type="ECO:0000313" key="2">
    <source>
        <dbReference type="Proteomes" id="UP000294360"/>
    </source>
</evidence>
<dbReference type="Proteomes" id="UP000294360">
    <property type="component" value="Plasmid 2"/>
</dbReference>
<accession>A0A4U8Z864</accession>
<dbReference type="AlphaFoldDB" id="A0A4U8Z864"/>
<gene>
    <name evidence="1" type="ORF">MTUNDRAET4_0302</name>
</gene>
<organism evidence="1 2">
    <name type="scientific">Methylocella tundrae</name>
    <dbReference type="NCBI Taxonomy" id="227605"/>
    <lineage>
        <taxon>Bacteria</taxon>
        <taxon>Pseudomonadati</taxon>
        <taxon>Pseudomonadota</taxon>
        <taxon>Alphaproteobacteria</taxon>
        <taxon>Hyphomicrobiales</taxon>
        <taxon>Beijerinckiaceae</taxon>
        <taxon>Methylocella</taxon>
    </lineage>
</organism>
<protein>
    <submittedName>
        <fullName evidence="1">Uncharacterized protein</fullName>
    </submittedName>
</protein>
<proteinExistence type="predicted"/>
<name>A0A4U8Z864_METTU</name>
<geneLocation type="plasmid" evidence="1 2">
    <name>2</name>
</geneLocation>
<reference evidence="1 2" key="1">
    <citation type="submission" date="2019-03" db="EMBL/GenBank/DDBJ databases">
        <authorList>
            <person name="Kox A.R. M."/>
        </authorList>
    </citation>
    <scope>NUCLEOTIDE SEQUENCE [LARGE SCALE GENOMIC DNA]</scope>
    <source>
        <strain evidence="1">MTUNDRAET4 annotated genome</strain>
        <plasmid evidence="2">2</plasmid>
    </source>
</reference>
<sequence length="68" mass="7814">MRTIPPNPKTSSDALLARHQRHRRLIKNHRGRARQIPWVGEDNIYATISVAAELGDRRKERNSTALIC</sequence>